<feature type="domain" description="GIY-YIG" evidence="2">
    <location>
        <begin position="5"/>
        <end position="81"/>
    </location>
</feature>
<evidence type="ECO:0000313" key="4">
    <source>
        <dbReference type="Proteomes" id="UP000519023"/>
    </source>
</evidence>
<organism evidence="3 4">
    <name type="scientific">Sphingobium psychrophilum</name>
    <dbReference type="NCBI Taxonomy" id="2728834"/>
    <lineage>
        <taxon>Bacteria</taxon>
        <taxon>Pseudomonadati</taxon>
        <taxon>Pseudomonadota</taxon>
        <taxon>Alphaproteobacteria</taxon>
        <taxon>Sphingomonadales</taxon>
        <taxon>Sphingomonadaceae</taxon>
        <taxon>Sphingobium</taxon>
    </lineage>
</organism>
<dbReference type="RefSeq" id="WP_169572166.1">
    <property type="nucleotide sequence ID" value="NZ_JABBFV010000004.1"/>
</dbReference>
<dbReference type="PANTHER" id="PTHR34477:SF5">
    <property type="entry name" value="BSL5627 PROTEIN"/>
    <property type="match status" value="1"/>
</dbReference>
<dbReference type="Proteomes" id="UP000519023">
    <property type="component" value="Unassembled WGS sequence"/>
</dbReference>
<dbReference type="InterPro" id="IPR000305">
    <property type="entry name" value="GIY-YIG_endonuc"/>
</dbReference>
<comment type="caution">
    <text evidence="3">The sequence shown here is derived from an EMBL/GenBank/DDBJ whole genome shotgun (WGS) entry which is preliminary data.</text>
</comment>
<dbReference type="Pfam" id="PF01541">
    <property type="entry name" value="GIY-YIG"/>
    <property type="match status" value="1"/>
</dbReference>
<sequence length="104" mass="12233">MHRTRQPCVYLLASRRNGTLYIGVTADLIARLHQHRTGAVPGFTHDYSVNRLMWFEQHGTMDEAILREKRLKKWNRAWKIALIQELNPHWDDLAIGLGFERLPD</sequence>
<evidence type="ECO:0000313" key="3">
    <source>
        <dbReference type="EMBL" id="NML10097.1"/>
    </source>
</evidence>
<dbReference type="SUPFAM" id="SSF82771">
    <property type="entry name" value="GIY-YIG endonuclease"/>
    <property type="match status" value="1"/>
</dbReference>
<name>A0A7X9WUB8_9SPHN</name>
<keyword evidence="4" id="KW-1185">Reference proteome</keyword>
<dbReference type="CDD" id="cd10448">
    <property type="entry name" value="GIY-YIG_unchar_3"/>
    <property type="match status" value="1"/>
</dbReference>
<dbReference type="EMBL" id="JABBFV010000004">
    <property type="protein sequence ID" value="NML10097.1"/>
    <property type="molecule type" value="Genomic_DNA"/>
</dbReference>
<reference evidence="3 4" key="1">
    <citation type="submission" date="2020-04" db="EMBL/GenBank/DDBJ databases">
        <title>Sphingobium sp. AR-3-1 isolated from Arctic soil.</title>
        <authorList>
            <person name="Dahal R.H."/>
            <person name="Chaudhary D.K."/>
        </authorList>
    </citation>
    <scope>NUCLEOTIDE SEQUENCE [LARGE SCALE GENOMIC DNA]</scope>
    <source>
        <strain evidence="3 4">AR-3-1</strain>
    </source>
</reference>
<evidence type="ECO:0000259" key="2">
    <source>
        <dbReference type="PROSITE" id="PS50164"/>
    </source>
</evidence>
<dbReference type="InterPro" id="IPR050190">
    <property type="entry name" value="UPF0213_domain"/>
</dbReference>
<comment type="similarity">
    <text evidence="1">Belongs to the UPF0213 family.</text>
</comment>
<evidence type="ECO:0000256" key="1">
    <source>
        <dbReference type="ARBA" id="ARBA00007435"/>
    </source>
</evidence>
<proteinExistence type="inferred from homology"/>
<dbReference type="PANTHER" id="PTHR34477">
    <property type="entry name" value="UPF0213 PROTEIN YHBQ"/>
    <property type="match status" value="1"/>
</dbReference>
<dbReference type="PROSITE" id="PS50164">
    <property type="entry name" value="GIY_YIG"/>
    <property type="match status" value="1"/>
</dbReference>
<dbReference type="InterPro" id="IPR035901">
    <property type="entry name" value="GIY-YIG_endonuc_sf"/>
</dbReference>
<dbReference type="AlphaFoldDB" id="A0A7X9WUB8"/>
<accession>A0A7X9WUB8</accession>
<protein>
    <submittedName>
        <fullName evidence="3">GIY-YIG nuclease family protein</fullName>
    </submittedName>
</protein>
<dbReference type="Gene3D" id="3.40.1440.10">
    <property type="entry name" value="GIY-YIG endonuclease"/>
    <property type="match status" value="1"/>
</dbReference>
<gene>
    <name evidence="3" type="ORF">HHL08_08005</name>
</gene>